<comment type="cofactor">
    <cofactor evidence="10">
        <name>[2Fe-2S] cluster</name>
        <dbReference type="ChEBI" id="CHEBI:190135"/>
    </cofactor>
    <text evidence="10">Binds 1 [2Fe-2S] cluster per subunit.</text>
</comment>
<evidence type="ECO:0000256" key="2">
    <source>
        <dbReference type="ARBA" id="ARBA00015278"/>
    </source>
</evidence>
<dbReference type="GO" id="GO:0005506">
    <property type="term" value="F:iron ion binding"/>
    <property type="evidence" value="ECO:0007669"/>
    <property type="project" value="InterPro"/>
</dbReference>
<dbReference type="OrthoDB" id="9808097at2"/>
<evidence type="ECO:0000313" key="15">
    <source>
        <dbReference type="Proteomes" id="UP000093104"/>
    </source>
</evidence>
<comment type="caution">
    <text evidence="14">The sequence shown here is derived from an EMBL/GenBank/DDBJ whole genome shotgun (WGS) entry which is preliminary data.</text>
</comment>
<dbReference type="InterPro" id="IPR010238">
    <property type="entry name" value="NIF_FeS_clus_asmbl_NifU"/>
</dbReference>
<comment type="function">
    <text evidence="9">May be involved in the formation or repair of [Fe-S] clusters present in iron-sulfur proteins.</text>
</comment>
<feature type="domain" description="NIF system FeS cluster assembly NifU C-terminal" evidence="11">
    <location>
        <begin position="250"/>
        <end position="314"/>
    </location>
</feature>
<dbReference type="PATRIC" id="fig|317.243.peg.476"/>
<comment type="similarity">
    <text evidence="1 9">Belongs to the NifU family.</text>
</comment>
<dbReference type="InterPro" id="IPR007419">
    <property type="entry name" value="BFD-like_2Fe2S-bd_dom"/>
</dbReference>
<reference evidence="14 15" key="1">
    <citation type="submission" date="2015-07" db="EMBL/GenBank/DDBJ databases">
        <title>Draft genome sequence of a diazotrophic, plant growth-promoting rhizobacterium of the Pseudomonas syringae complex.</title>
        <authorList>
            <person name="Patten C.L."/>
            <person name="Jeong H."/>
        </authorList>
    </citation>
    <scope>NUCLEOTIDE SEQUENCE [LARGE SCALE GENOMIC DNA]</scope>
    <source>
        <strain evidence="14 15">GR12-2</strain>
    </source>
</reference>
<feature type="domain" description="NIF system FeS cluster assembly NifU N-terminal" evidence="12">
    <location>
        <begin position="4"/>
        <end position="124"/>
    </location>
</feature>
<dbReference type="Pfam" id="PF04324">
    <property type="entry name" value="Fer2_BFD"/>
    <property type="match status" value="1"/>
</dbReference>
<feature type="binding site" evidence="10">
    <location>
        <position position="35"/>
    </location>
    <ligand>
        <name>Fe cation</name>
        <dbReference type="ChEBI" id="CHEBI:24875"/>
    </ligand>
</feature>
<dbReference type="CDD" id="cd06664">
    <property type="entry name" value="IscU_like"/>
    <property type="match status" value="1"/>
</dbReference>
<evidence type="ECO:0000256" key="7">
    <source>
        <dbReference type="ARBA" id="ARBA00023231"/>
    </source>
</evidence>
<dbReference type="InterPro" id="IPR016217">
    <property type="entry name" value="N_fixation_NifU"/>
</dbReference>
<feature type="binding site" evidence="10">
    <location>
        <position position="172"/>
    </location>
    <ligand>
        <name>[2Fe-2S] cluster</name>
        <dbReference type="ChEBI" id="CHEBI:190135"/>
    </ligand>
</feature>
<comment type="cofactor">
    <cofactor evidence="10">
        <name>Fe cation</name>
        <dbReference type="ChEBI" id="CHEBI:24875"/>
    </cofactor>
    <text evidence="10">Binds 1 Fe cation per subunit.</text>
</comment>
<dbReference type="RefSeq" id="WP_065835927.1">
    <property type="nucleotide sequence ID" value="NZ_LGSI01000068.1"/>
</dbReference>
<dbReference type="Pfam" id="PF01592">
    <property type="entry name" value="NifU_N"/>
    <property type="match status" value="1"/>
</dbReference>
<dbReference type="InterPro" id="IPR001075">
    <property type="entry name" value="NIF_FeS_clus_asmbl_NifU_C"/>
</dbReference>
<keyword evidence="3 10" id="KW-0001">2Fe-2S</keyword>
<dbReference type="Gene3D" id="1.10.10.1100">
    <property type="entry name" value="BFD-like [2Fe-2S]-binding domain"/>
    <property type="match status" value="1"/>
</dbReference>
<dbReference type="Proteomes" id="UP000093104">
    <property type="component" value="Unassembled WGS sequence"/>
</dbReference>
<dbReference type="GO" id="GO:0051537">
    <property type="term" value="F:2 iron, 2 sulfur cluster binding"/>
    <property type="evidence" value="ECO:0007669"/>
    <property type="project" value="UniProtKB-KW"/>
</dbReference>
<evidence type="ECO:0000256" key="1">
    <source>
        <dbReference type="ARBA" id="ARBA00006420"/>
    </source>
</evidence>
<feature type="binding site" evidence="10">
    <location>
        <position position="139"/>
    </location>
    <ligand>
        <name>[2Fe-2S] cluster</name>
        <dbReference type="ChEBI" id="CHEBI:190135"/>
    </ligand>
</feature>
<comment type="cofactor">
    <cofactor evidence="8">
        <name>[2Fe-2S] cluster</name>
        <dbReference type="ChEBI" id="CHEBI:190135"/>
    </cofactor>
</comment>
<evidence type="ECO:0000259" key="11">
    <source>
        <dbReference type="Pfam" id="PF01106"/>
    </source>
</evidence>
<dbReference type="Gene3D" id="3.90.1010.10">
    <property type="match status" value="1"/>
</dbReference>
<evidence type="ECO:0000256" key="6">
    <source>
        <dbReference type="ARBA" id="ARBA00023014"/>
    </source>
</evidence>
<dbReference type="GO" id="GO:0016226">
    <property type="term" value="P:iron-sulfur cluster assembly"/>
    <property type="evidence" value="ECO:0007669"/>
    <property type="project" value="InterPro"/>
</dbReference>
<dbReference type="InterPro" id="IPR002871">
    <property type="entry name" value="NIF_FeS_clus_asmbl_NifU_N"/>
</dbReference>
<evidence type="ECO:0000259" key="13">
    <source>
        <dbReference type="Pfam" id="PF04324"/>
    </source>
</evidence>
<feature type="binding site" evidence="10">
    <location>
        <position position="137"/>
    </location>
    <ligand>
        <name>[2Fe-2S] cluster</name>
        <dbReference type="ChEBI" id="CHEBI:190135"/>
    </ligand>
</feature>
<dbReference type="Gene3D" id="3.30.300.130">
    <property type="entry name" value="Fe-S cluster assembly (FSCA)"/>
    <property type="match status" value="1"/>
</dbReference>
<evidence type="ECO:0000259" key="12">
    <source>
        <dbReference type="Pfam" id="PF01592"/>
    </source>
</evidence>
<dbReference type="NCBIfam" id="TIGR02000">
    <property type="entry name" value="NifU_proper"/>
    <property type="match status" value="1"/>
</dbReference>
<proteinExistence type="inferred from homology"/>
<feature type="binding site" evidence="10">
    <location>
        <position position="175"/>
    </location>
    <ligand>
        <name>[2Fe-2S] cluster</name>
        <dbReference type="ChEBI" id="CHEBI:190135"/>
    </ligand>
</feature>
<evidence type="ECO:0000256" key="8">
    <source>
        <dbReference type="ARBA" id="ARBA00034078"/>
    </source>
</evidence>
<evidence type="ECO:0000256" key="4">
    <source>
        <dbReference type="ARBA" id="ARBA00022723"/>
    </source>
</evidence>
<keyword evidence="7 9" id="KW-0535">Nitrogen fixation</keyword>
<keyword evidence="6 10" id="KW-0411">Iron-sulfur</keyword>
<dbReference type="InterPro" id="IPR041854">
    <property type="entry name" value="BFD-like_2Fe2S-bd_dom_sf"/>
</dbReference>
<protein>
    <recommendedName>
        <fullName evidence="2 9">Nitrogen fixation protein NifU</fullName>
    </recommendedName>
</protein>
<feature type="domain" description="BFD-like [2Fe-2S]-binding" evidence="13">
    <location>
        <begin position="135"/>
        <end position="185"/>
    </location>
</feature>
<gene>
    <name evidence="14" type="ORF">AFK24_25855</name>
</gene>
<feature type="binding site" evidence="10">
    <location>
        <position position="106"/>
    </location>
    <ligand>
        <name>Fe cation</name>
        <dbReference type="ChEBI" id="CHEBI:24875"/>
    </ligand>
</feature>
<keyword evidence="4 10" id="KW-0479">Metal-binding</keyword>
<dbReference type="EMBL" id="LGSI01000068">
    <property type="protein sequence ID" value="OCR22515.1"/>
    <property type="molecule type" value="Genomic_DNA"/>
</dbReference>
<evidence type="ECO:0000313" key="14">
    <source>
        <dbReference type="EMBL" id="OCR22515.1"/>
    </source>
</evidence>
<accession>A0A1C7Z2W2</accession>
<evidence type="ECO:0000256" key="9">
    <source>
        <dbReference type="PIRNR" id="PIRNR000375"/>
    </source>
</evidence>
<dbReference type="CDD" id="cd19947">
    <property type="entry name" value="NifU_Fer2_BFD-like"/>
    <property type="match status" value="1"/>
</dbReference>
<evidence type="ECO:0000256" key="5">
    <source>
        <dbReference type="ARBA" id="ARBA00023004"/>
    </source>
</evidence>
<evidence type="ECO:0000256" key="10">
    <source>
        <dbReference type="PIRSR" id="PIRSR000375-1"/>
    </source>
</evidence>
<dbReference type="Pfam" id="PF01106">
    <property type="entry name" value="NifU"/>
    <property type="match status" value="1"/>
</dbReference>
<dbReference type="InterPro" id="IPR034904">
    <property type="entry name" value="FSCA_dom_sf"/>
</dbReference>
<evidence type="ECO:0000256" key="3">
    <source>
        <dbReference type="ARBA" id="ARBA00022714"/>
    </source>
</evidence>
<dbReference type="SUPFAM" id="SSF117916">
    <property type="entry name" value="Fe-S cluster assembly (FSCA) domain-like"/>
    <property type="match status" value="1"/>
</dbReference>
<dbReference type="SUPFAM" id="SSF82649">
    <property type="entry name" value="SufE/NifU"/>
    <property type="match status" value="1"/>
</dbReference>
<feature type="binding site" evidence="10">
    <location>
        <position position="62"/>
    </location>
    <ligand>
        <name>Fe cation</name>
        <dbReference type="ChEBI" id="CHEBI:24875"/>
    </ligand>
</feature>
<organism evidence="14 15">
    <name type="scientific">Pseudomonas syringae</name>
    <dbReference type="NCBI Taxonomy" id="317"/>
    <lineage>
        <taxon>Bacteria</taxon>
        <taxon>Pseudomonadati</taxon>
        <taxon>Pseudomonadota</taxon>
        <taxon>Gammaproteobacteria</taxon>
        <taxon>Pseudomonadales</taxon>
        <taxon>Pseudomonadaceae</taxon>
        <taxon>Pseudomonas</taxon>
    </lineage>
</organism>
<keyword evidence="5 10" id="KW-0408">Iron</keyword>
<dbReference type="AlphaFoldDB" id="A0A1C7Z2W2"/>
<name>A0A1C7Z2W2_PSESX</name>
<dbReference type="PANTHER" id="PTHR10093">
    <property type="entry name" value="IRON-SULFUR CLUSTER ASSEMBLY ENZYME NIFU HOMOLOG"/>
    <property type="match status" value="1"/>
</dbReference>
<dbReference type="PIRSF" id="PIRSF000375">
    <property type="entry name" value="NifU"/>
    <property type="match status" value="1"/>
</dbReference>
<sequence length="327" mass="35024">MWDYSEKVKEHFYNPKNAGAVVESNAVGDVGSLSCGDALRLSLKVDPKTDVILDAGFQTFGCGSAIASSSALTEMVKGLTLDDALKISNQDIADYLDGLPPEKMHCSVMGREALRAAVSNYRGEALEDDHEEGALICKCFAVDEVMVRETIRANHLSSVEDVTNYTKAGGGCSSCHEGIERILSEELTARGESFVAAPTKAKQRKKTQLVTLDDATFSPAAAASQAEPVVTKTSVPDAGKMTNLQRIRRIERVLESIRPTLQRDHGDVELLDVDGKNVYVKLTGACTGCQLASTTLSGIQQRLIEELGEFVKVIPVSATTANGGGVR</sequence>